<sequence>MAPSKAVPRALPALAAGIENLDTYMTVVQKLTGCIITAINVDKSVTVTNKKLINLAAEEIQMATDALTLFMLMGTTDTCKSNSELKNFILASMKEEIADIKKLIATNKPTYAETAAVARGTSAPTGLTASQSSPTASKPAMIVSPMVEVKFRQEAVKLFKKNINHRTSKYALARIQPVSNHKYRVEFDSKTQ</sequence>
<dbReference type="OrthoDB" id="6932168at2759"/>
<gene>
    <name evidence="1" type="ORF">PAPOLLO_LOCUS20322</name>
</gene>
<evidence type="ECO:0000313" key="1">
    <source>
        <dbReference type="EMBL" id="CAG5034370.1"/>
    </source>
</evidence>
<name>A0A8S3XVG3_PARAO</name>
<dbReference type="AlphaFoldDB" id="A0A8S3XVG3"/>
<dbReference type="Proteomes" id="UP000691718">
    <property type="component" value="Unassembled WGS sequence"/>
</dbReference>
<accession>A0A8S3XVG3</accession>
<comment type="caution">
    <text evidence="1">The sequence shown here is derived from an EMBL/GenBank/DDBJ whole genome shotgun (WGS) entry which is preliminary data.</text>
</comment>
<keyword evidence="2" id="KW-1185">Reference proteome</keyword>
<protein>
    <submittedName>
        <fullName evidence="1">(apollo) hypothetical protein</fullName>
    </submittedName>
</protein>
<evidence type="ECO:0000313" key="2">
    <source>
        <dbReference type="Proteomes" id="UP000691718"/>
    </source>
</evidence>
<dbReference type="EMBL" id="CAJQZP010001263">
    <property type="protein sequence ID" value="CAG5034370.1"/>
    <property type="molecule type" value="Genomic_DNA"/>
</dbReference>
<reference evidence="1" key="1">
    <citation type="submission" date="2021-04" db="EMBL/GenBank/DDBJ databases">
        <authorList>
            <person name="Tunstrom K."/>
        </authorList>
    </citation>
    <scope>NUCLEOTIDE SEQUENCE</scope>
</reference>
<proteinExistence type="predicted"/>
<organism evidence="1 2">
    <name type="scientific">Parnassius apollo</name>
    <name type="common">Apollo butterfly</name>
    <name type="synonym">Papilio apollo</name>
    <dbReference type="NCBI Taxonomy" id="110799"/>
    <lineage>
        <taxon>Eukaryota</taxon>
        <taxon>Metazoa</taxon>
        <taxon>Ecdysozoa</taxon>
        <taxon>Arthropoda</taxon>
        <taxon>Hexapoda</taxon>
        <taxon>Insecta</taxon>
        <taxon>Pterygota</taxon>
        <taxon>Neoptera</taxon>
        <taxon>Endopterygota</taxon>
        <taxon>Lepidoptera</taxon>
        <taxon>Glossata</taxon>
        <taxon>Ditrysia</taxon>
        <taxon>Papilionoidea</taxon>
        <taxon>Papilionidae</taxon>
        <taxon>Parnassiinae</taxon>
        <taxon>Parnassini</taxon>
        <taxon>Parnassius</taxon>
        <taxon>Parnassius</taxon>
    </lineage>
</organism>